<keyword evidence="2" id="KW-0472">Membrane</keyword>
<proteinExistence type="predicted"/>
<comment type="caution">
    <text evidence="3">The sequence shown here is derived from an EMBL/GenBank/DDBJ whole genome shotgun (WGS) entry which is preliminary data.</text>
</comment>
<accession>A0A8H5CBN6</accession>
<sequence>MKIVVQTRVGKPPPLLLSRHISISSQPSEPMGVGEVFLFAIVYFPLQSVLSIFPHYIFHSFSSPSQTPSSDTNTNSDPQEDTSTIEADEIISDHETVSVISESSLDECGSVGGLLKERTSERGVMDDALAKQMVDMIKDWMKNRFKKYSRRRDH</sequence>
<feature type="compositionally biased region" description="Low complexity" evidence="1">
    <location>
        <begin position="63"/>
        <end position="77"/>
    </location>
</feature>
<dbReference type="EMBL" id="JAACJM010000206">
    <property type="protein sequence ID" value="KAF5337793.1"/>
    <property type="molecule type" value="Genomic_DNA"/>
</dbReference>
<gene>
    <name evidence="3" type="ORF">D9758_016287</name>
</gene>
<reference evidence="3 4" key="1">
    <citation type="journal article" date="2020" name="ISME J.">
        <title>Uncovering the hidden diversity of litter-decomposition mechanisms in mushroom-forming fungi.</title>
        <authorList>
            <person name="Floudas D."/>
            <person name="Bentzer J."/>
            <person name="Ahren D."/>
            <person name="Johansson T."/>
            <person name="Persson P."/>
            <person name="Tunlid A."/>
        </authorList>
    </citation>
    <scope>NUCLEOTIDE SEQUENCE [LARGE SCALE GENOMIC DNA]</scope>
    <source>
        <strain evidence="3 4">CBS 291.85</strain>
    </source>
</reference>
<name>A0A8H5CBN6_9AGAR</name>
<evidence type="ECO:0000313" key="3">
    <source>
        <dbReference type="EMBL" id="KAF5337793.1"/>
    </source>
</evidence>
<keyword evidence="2" id="KW-0812">Transmembrane</keyword>
<feature type="transmembrane region" description="Helical" evidence="2">
    <location>
        <begin position="36"/>
        <end position="58"/>
    </location>
</feature>
<evidence type="ECO:0000256" key="2">
    <source>
        <dbReference type="SAM" id="Phobius"/>
    </source>
</evidence>
<dbReference type="Proteomes" id="UP000559256">
    <property type="component" value="Unassembled WGS sequence"/>
</dbReference>
<evidence type="ECO:0000256" key="1">
    <source>
        <dbReference type="SAM" id="MobiDB-lite"/>
    </source>
</evidence>
<dbReference type="AlphaFoldDB" id="A0A8H5CBN6"/>
<protein>
    <submittedName>
        <fullName evidence="3">Uncharacterized protein</fullName>
    </submittedName>
</protein>
<keyword evidence="2" id="KW-1133">Transmembrane helix</keyword>
<feature type="region of interest" description="Disordered" evidence="1">
    <location>
        <begin position="63"/>
        <end position="88"/>
    </location>
</feature>
<keyword evidence="4" id="KW-1185">Reference proteome</keyword>
<evidence type="ECO:0000313" key="4">
    <source>
        <dbReference type="Proteomes" id="UP000559256"/>
    </source>
</evidence>
<organism evidence="3 4">
    <name type="scientific">Tetrapyrgos nigripes</name>
    <dbReference type="NCBI Taxonomy" id="182062"/>
    <lineage>
        <taxon>Eukaryota</taxon>
        <taxon>Fungi</taxon>
        <taxon>Dikarya</taxon>
        <taxon>Basidiomycota</taxon>
        <taxon>Agaricomycotina</taxon>
        <taxon>Agaricomycetes</taxon>
        <taxon>Agaricomycetidae</taxon>
        <taxon>Agaricales</taxon>
        <taxon>Marasmiineae</taxon>
        <taxon>Marasmiaceae</taxon>
        <taxon>Tetrapyrgos</taxon>
    </lineage>
</organism>